<dbReference type="Proteomes" id="UP000176917">
    <property type="component" value="Unassembled WGS sequence"/>
</dbReference>
<feature type="transmembrane region" description="Helical" evidence="1">
    <location>
        <begin position="92"/>
        <end position="110"/>
    </location>
</feature>
<dbReference type="EMBL" id="MHUG01000016">
    <property type="protein sequence ID" value="OHA73085.1"/>
    <property type="molecule type" value="Genomic_DNA"/>
</dbReference>
<keyword evidence="1" id="KW-1133">Transmembrane helix</keyword>
<gene>
    <name evidence="2" type="ORF">A3B24_01580</name>
</gene>
<comment type="caution">
    <text evidence="2">The sequence shown here is derived from an EMBL/GenBank/DDBJ whole genome shotgun (WGS) entry which is preliminary data.</text>
</comment>
<name>A0A1G2RJQ9_9BACT</name>
<keyword evidence="1" id="KW-0472">Membrane</keyword>
<dbReference type="STRING" id="1802461.A3B24_01580"/>
<organism evidence="2 3">
    <name type="scientific">Candidatus Wildermuthbacteria bacterium RIFCSPLOWO2_01_FULL_48_16</name>
    <dbReference type="NCBI Taxonomy" id="1802461"/>
    <lineage>
        <taxon>Bacteria</taxon>
        <taxon>Candidatus Wildermuthiibacteriota</taxon>
    </lineage>
</organism>
<dbReference type="AlphaFoldDB" id="A0A1G2RJQ9"/>
<evidence type="ECO:0000313" key="3">
    <source>
        <dbReference type="Proteomes" id="UP000176917"/>
    </source>
</evidence>
<protein>
    <submittedName>
        <fullName evidence="2">Uncharacterized protein</fullName>
    </submittedName>
</protein>
<dbReference type="Pfam" id="PF18895">
    <property type="entry name" value="T4SS_pilin"/>
    <property type="match status" value="1"/>
</dbReference>
<keyword evidence="1" id="KW-0812">Transmembrane</keyword>
<accession>A0A1G2RJQ9</accession>
<evidence type="ECO:0000256" key="1">
    <source>
        <dbReference type="SAM" id="Phobius"/>
    </source>
</evidence>
<proteinExistence type="predicted"/>
<evidence type="ECO:0000313" key="2">
    <source>
        <dbReference type="EMBL" id="OHA73085.1"/>
    </source>
</evidence>
<sequence>MKYVFPSLALLLLLFPIAALALNLNLDYPKFLGGPDINQDQSLPAVIAWVYYTIVGISGLAAFAMIVYGGIQWLMSAANPSLASDAKDRIQNALLGLLLVLSSFILLEIINPGFTELNFPTL</sequence>
<reference evidence="2 3" key="1">
    <citation type="journal article" date="2016" name="Nat. Commun.">
        <title>Thousands of microbial genomes shed light on interconnected biogeochemical processes in an aquifer system.</title>
        <authorList>
            <person name="Anantharaman K."/>
            <person name="Brown C.T."/>
            <person name="Hug L.A."/>
            <person name="Sharon I."/>
            <person name="Castelle C.J."/>
            <person name="Probst A.J."/>
            <person name="Thomas B.C."/>
            <person name="Singh A."/>
            <person name="Wilkins M.J."/>
            <person name="Karaoz U."/>
            <person name="Brodie E.L."/>
            <person name="Williams K.H."/>
            <person name="Hubbard S.S."/>
            <person name="Banfield J.F."/>
        </authorList>
    </citation>
    <scope>NUCLEOTIDE SEQUENCE [LARGE SCALE GENOMIC DNA]</scope>
</reference>
<feature type="transmembrane region" description="Helical" evidence="1">
    <location>
        <begin position="45"/>
        <end position="71"/>
    </location>
</feature>
<dbReference type="InterPro" id="IPR043993">
    <property type="entry name" value="T4SS_pilin"/>
</dbReference>